<feature type="transmembrane region" description="Helical" evidence="7">
    <location>
        <begin position="46"/>
        <end position="66"/>
    </location>
</feature>
<comment type="similarity">
    <text evidence="2">Belongs to the UPF0719 family.</text>
</comment>
<sequence length="143" mass="15450">MDFYKDILEMAIYSFLGVILMVAANFFIDLVIPCSFPEEIKKDNKAVGFVSAGINIGVGILLRAAIYSPSESGQTESLMNGILSSVLYFVAGVVFFMLAYLAIKFINRKYELNTEIGKGNTSAGIMVAGIFIGIAILISGVIM</sequence>
<dbReference type="RefSeq" id="WP_074715494.1">
    <property type="nucleotide sequence ID" value="NZ_FNWV01000003.1"/>
</dbReference>
<feature type="transmembrane region" description="Helical" evidence="7">
    <location>
        <begin position="12"/>
        <end position="34"/>
    </location>
</feature>
<evidence type="ECO:0000256" key="7">
    <source>
        <dbReference type="SAM" id="Phobius"/>
    </source>
</evidence>
<feature type="transmembrane region" description="Helical" evidence="7">
    <location>
        <begin position="86"/>
        <end position="103"/>
    </location>
</feature>
<proteinExistence type="inferred from homology"/>
<evidence type="ECO:0000256" key="6">
    <source>
        <dbReference type="ARBA" id="ARBA00023136"/>
    </source>
</evidence>
<evidence type="ECO:0000313" key="9">
    <source>
        <dbReference type="Proteomes" id="UP000183190"/>
    </source>
</evidence>
<dbReference type="InterPro" id="IPR007140">
    <property type="entry name" value="DUF350"/>
</dbReference>
<dbReference type="Pfam" id="PF03994">
    <property type="entry name" value="DUF350"/>
    <property type="match status" value="1"/>
</dbReference>
<dbReference type="PANTHER" id="PTHR40043:SF1">
    <property type="entry name" value="UPF0719 INNER MEMBRANE PROTEIN YJFL"/>
    <property type="match status" value="1"/>
</dbReference>
<dbReference type="OrthoDB" id="1907375at2"/>
<dbReference type="EMBL" id="FNWV01000003">
    <property type="protein sequence ID" value="SEH52652.1"/>
    <property type="molecule type" value="Genomic_DNA"/>
</dbReference>
<evidence type="ECO:0000256" key="2">
    <source>
        <dbReference type="ARBA" id="ARBA00005779"/>
    </source>
</evidence>
<organism evidence="8 9">
    <name type="scientific">Ruminococcus flavefaciens</name>
    <dbReference type="NCBI Taxonomy" id="1265"/>
    <lineage>
        <taxon>Bacteria</taxon>
        <taxon>Bacillati</taxon>
        <taxon>Bacillota</taxon>
        <taxon>Clostridia</taxon>
        <taxon>Eubacteriales</taxon>
        <taxon>Oscillospiraceae</taxon>
        <taxon>Ruminococcus</taxon>
    </lineage>
</organism>
<gene>
    <name evidence="8" type="ORF">SAMN02910265_01262</name>
</gene>
<dbReference type="GO" id="GO:0005886">
    <property type="term" value="C:plasma membrane"/>
    <property type="evidence" value="ECO:0007669"/>
    <property type="project" value="UniProtKB-SubCell"/>
</dbReference>
<keyword evidence="5 7" id="KW-1133">Transmembrane helix</keyword>
<keyword evidence="4 7" id="KW-0812">Transmembrane</keyword>
<protein>
    <submittedName>
        <fullName evidence="8">Putative membrane protein</fullName>
    </submittedName>
</protein>
<name>A0A1H6ISS1_RUMFL</name>
<evidence type="ECO:0000256" key="5">
    <source>
        <dbReference type="ARBA" id="ARBA00022989"/>
    </source>
</evidence>
<evidence type="ECO:0000256" key="3">
    <source>
        <dbReference type="ARBA" id="ARBA00022475"/>
    </source>
</evidence>
<keyword evidence="3" id="KW-1003">Cell membrane</keyword>
<evidence type="ECO:0000256" key="1">
    <source>
        <dbReference type="ARBA" id="ARBA00004651"/>
    </source>
</evidence>
<accession>A0A1H6ISS1</accession>
<comment type="subcellular location">
    <subcellularLocation>
        <location evidence="1">Cell membrane</location>
        <topology evidence="1">Multi-pass membrane protein</topology>
    </subcellularLocation>
</comment>
<evidence type="ECO:0000256" key="4">
    <source>
        <dbReference type="ARBA" id="ARBA00022692"/>
    </source>
</evidence>
<reference evidence="8 9" key="1">
    <citation type="submission" date="2016-10" db="EMBL/GenBank/DDBJ databases">
        <authorList>
            <person name="de Groot N.N."/>
        </authorList>
    </citation>
    <scope>NUCLEOTIDE SEQUENCE [LARGE SCALE GENOMIC DNA]</scope>
    <source>
        <strain evidence="8 9">YAD2003</strain>
    </source>
</reference>
<keyword evidence="6 7" id="KW-0472">Membrane</keyword>
<dbReference type="PANTHER" id="PTHR40043">
    <property type="entry name" value="UPF0719 INNER MEMBRANE PROTEIN YJFL"/>
    <property type="match status" value="1"/>
</dbReference>
<evidence type="ECO:0000313" key="8">
    <source>
        <dbReference type="EMBL" id="SEH52652.1"/>
    </source>
</evidence>
<feature type="transmembrane region" description="Helical" evidence="7">
    <location>
        <begin position="123"/>
        <end position="142"/>
    </location>
</feature>
<dbReference type="Proteomes" id="UP000183190">
    <property type="component" value="Unassembled WGS sequence"/>
</dbReference>
<dbReference type="AlphaFoldDB" id="A0A1H6ISS1"/>